<name>A0A3P6TKL6_CYLGO</name>
<protein>
    <recommendedName>
        <fullName evidence="2">AATF leucine zipper-containing domain-containing protein</fullName>
    </recommendedName>
</protein>
<reference evidence="3 4" key="1">
    <citation type="submission" date="2018-11" db="EMBL/GenBank/DDBJ databases">
        <authorList>
            <consortium name="Pathogen Informatics"/>
        </authorList>
    </citation>
    <scope>NUCLEOTIDE SEQUENCE [LARGE SCALE GENOMIC DNA]</scope>
</reference>
<dbReference type="GO" id="GO:0005730">
    <property type="term" value="C:nucleolus"/>
    <property type="evidence" value="ECO:0007669"/>
    <property type="project" value="TreeGrafter"/>
</dbReference>
<dbReference type="EMBL" id="UYRV01026715">
    <property type="protein sequence ID" value="VDK79740.1"/>
    <property type="molecule type" value="Genomic_DNA"/>
</dbReference>
<feature type="compositionally biased region" description="Acidic residues" evidence="1">
    <location>
        <begin position="30"/>
        <end position="47"/>
    </location>
</feature>
<keyword evidence="4" id="KW-1185">Reference proteome</keyword>
<evidence type="ECO:0000313" key="4">
    <source>
        <dbReference type="Proteomes" id="UP000271889"/>
    </source>
</evidence>
<proteinExistence type="predicted"/>
<dbReference type="Proteomes" id="UP000271889">
    <property type="component" value="Unassembled WGS sequence"/>
</dbReference>
<dbReference type="GO" id="GO:0006357">
    <property type="term" value="P:regulation of transcription by RNA polymerase II"/>
    <property type="evidence" value="ECO:0007669"/>
    <property type="project" value="TreeGrafter"/>
</dbReference>
<feature type="region of interest" description="Disordered" evidence="1">
    <location>
        <begin position="158"/>
        <end position="187"/>
    </location>
</feature>
<evidence type="ECO:0000259" key="2">
    <source>
        <dbReference type="Pfam" id="PF13339"/>
    </source>
</evidence>
<organism evidence="3 4">
    <name type="scientific">Cylicostephanus goldi</name>
    <name type="common">Nematode worm</name>
    <dbReference type="NCBI Taxonomy" id="71465"/>
    <lineage>
        <taxon>Eukaryota</taxon>
        <taxon>Metazoa</taxon>
        <taxon>Ecdysozoa</taxon>
        <taxon>Nematoda</taxon>
        <taxon>Chromadorea</taxon>
        <taxon>Rhabditida</taxon>
        <taxon>Rhabditina</taxon>
        <taxon>Rhabditomorpha</taxon>
        <taxon>Strongyloidea</taxon>
        <taxon>Strongylidae</taxon>
        <taxon>Cylicostephanus</taxon>
    </lineage>
</organism>
<feature type="non-terminal residue" evidence="3">
    <location>
        <position position="187"/>
    </location>
</feature>
<gene>
    <name evidence="3" type="ORF">CGOC_LOCUS7613</name>
</gene>
<dbReference type="AlphaFoldDB" id="A0A3P6TKL6"/>
<feature type="compositionally biased region" description="Acidic residues" evidence="1">
    <location>
        <begin position="167"/>
        <end position="187"/>
    </location>
</feature>
<dbReference type="Pfam" id="PF13339">
    <property type="entry name" value="AATF-Che1"/>
    <property type="match status" value="1"/>
</dbReference>
<accession>A0A3P6TKL6</accession>
<feature type="region of interest" description="Disordered" evidence="1">
    <location>
        <begin position="27"/>
        <end position="57"/>
    </location>
</feature>
<evidence type="ECO:0000256" key="1">
    <source>
        <dbReference type="SAM" id="MobiDB-lite"/>
    </source>
</evidence>
<dbReference type="InterPro" id="IPR039223">
    <property type="entry name" value="AATF/Bfr2"/>
</dbReference>
<dbReference type="PANTHER" id="PTHR15565">
    <property type="entry name" value="AATF PROTEIN APOPTOSIS ANTAGONIZING TRANSCRIPTION FACTOR"/>
    <property type="match status" value="1"/>
</dbReference>
<dbReference type="InterPro" id="IPR025160">
    <property type="entry name" value="AATF"/>
</dbReference>
<dbReference type="OrthoDB" id="5783963at2759"/>
<dbReference type="PANTHER" id="PTHR15565:SF0">
    <property type="entry name" value="PROTEIN AATF"/>
    <property type="match status" value="1"/>
</dbReference>
<feature type="domain" description="AATF leucine zipper-containing" evidence="2">
    <location>
        <begin position="74"/>
        <end position="175"/>
    </location>
</feature>
<sequence>MVLKNIMTIAMMKMSLEMKLRLQPPLYVDGESDEGESGSEEDVEEQHEEQADGDAKAVTMQDLMKKVDQDKQKRKGESVRAQSEIWEQLLYVKIKLHAALTAFNQLPRGQLAKDLLKEADEETANNLKQAQKNALKLVSGLLEAENLLLSLSSFTQAMNGEGGAADSGDEEIESSEDEKDGDSAAEA</sequence>
<evidence type="ECO:0000313" key="3">
    <source>
        <dbReference type="EMBL" id="VDK79740.1"/>
    </source>
</evidence>